<organism evidence="4 5">
    <name type="scientific">Weissella confusa</name>
    <name type="common">Lactobacillus confusus</name>
    <dbReference type="NCBI Taxonomy" id="1583"/>
    <lineage>
        <taxon>Bacteria</taxon>
        <taxon>Bacillati</taxon>
        <taxon>Bacillota</taxon>
        <taxon>Bacilli</taxon>
        <taxon>Lactobacillales</taxon>
        <taxon>Lactobacillaceae</taxon>
        <taxon>Weissella</taxon>
    </lineage>
</organism>
<evidence type="ECO:0000313" key="5">
    <source>
        <dbReference type="Proteomes" id="UP000297646"/>
    </source>
</evidence>
<name>A0A4Z0RU03_WEICO</name>
<evidence type="ECO:0000256" key="1">
    <source>
        <dbReference type="ARBA" id="ARBA00022729"/>
    </source>
</evidence>
<keyword evidence="1" id="KW-0732">Signal</keyword>
<feature type="domain" description="Protein G-related albumin-binding (GA) module" evidence="2">
    <location>
        <begin position="331"/>
        <end position="376"/>
    </location>
</feature>
<dbReference type="InterPro" id="IPR022263">
    <property type="entry name" value="KxYKxGKxW"/>
</dbReference>
<dbReference type="AlphaFoldDB" id="A0A4Z0RU03"/>
<feature type="domain" description="Putative adhesive" evidence="3">
    <location>
        <begin position="61"/>
        <end position="327"/>
    </location>
</feature>
<dbReference type="OrthoDB" id="9812611at2"/>
<dbReference type="Pfam" id="PF01468">
    <property type="entry name" value="GA"/>
    <property type="match status" value="1"/>
</dbReference>
<accession>A0A4Z0RU03</accession>
<evidence type="ECO:0000259" key="3">
    <source>
        <dbReference type="Pfam" id="PF20609"/>
    </source>
</evidence>
<dbReference type="EMBL" id="PVSN01000073">
    <property type="protein sequence ID" value="TGE70848.1"/>
    <property type="molecule type" value="Genomic_DNA"/>
</dbReference>
<dbReference type="Proteomes" id="UP000297646">
    <property type="component" value="Unassembled WGS sequence"/>
</dbReference>
<sequence>MNKADKALGTSEQRKRMYKSKKMWVIAGISCLTLGGGVALDFPDISVDRNGVHLVQRTADAAVVDGQLFTNVDTTSNATESLPVGQPTNVDFTMDASGTADVSLVGDTSREVALQVPAGTDIEAAGPIKVHVEVIGGLGTVLDPVVNALQLVLTGLDTTIIKAAIGSEVIDNLNKTLDNLKNGAVTADYTVDPSEATVETLPDGSQYLSVDLDGGLGTTLSQTLTNTLTDLLNTVKSISVLGVDISSITSPLIDGVLTPTITSLSSGTGDTVNQLVDAAVLGSTTVTVPTTITPDGSTSPVEVKGAIASSDAINLDLFAGVASSTDVLVDLTTAKANANAQIDALTALTDAECADYKNQVEAATSTYAIDGIVTTA</sequence>
<proteinExistence type="predicted"/>
<dbReference type="RefSeq" id="WP_135520755.1">
    <property type="nucleotide sequence ID" value="NZ_PVSN01000073.1"/>
</dbReference>
<dbReference type="Gene3D" id="1.20.5.420">
    <property type="entry name" value="Immunoglobulin FC, subunit C"/>
    <property type="match status" value="1"/>
</dbReference>
<dbReference type="NCBIfam" id="TIGR03715">
    <property type="entry name" value="KxYKxGKxW"/>
    <property type="match status" value="1"/>
</dbReference>
<evidence type="ECO:0000313" key="4">
    <source>
        <dbReference type="EMBL" id="TGE70848.1"/>
    </source>
</evidence>
<gene>
    <name evidence="4" type="ORF">C6P11_09935</name>
</gene>
<evidence type="ECO:0000259" key="2">
    <source>
        <dbReference type="Pfam" id="PF01468"/>
    </source>
</evidence>
<dbReference type="Pfam" id="PF20609">
    <property type="entry name" value="pAdhesive_17"/>
    <property type="match status" value="1"/>
</dbReference>
<dbReference type="InterPro" id="IPR046762">
    <property type="entry name" value="pAdhesive_17"/>
</dbReference>
<reference evidence="4 5" key="1">
    <citation type="submission" date="2018-03" db="EMBL/GenBank/DDBJ databases">
        <title>Genome sequencing of Weissella confusa isolates.</title>
        <authorList>
            <person name="Kajala I."/>
            <person name="Baruah R."/>
            <person name="Bergsveinson J."/>
            <person name="Juvonen R."/>
            <person name="Ziola B."/>
        </authorList>
    </citation>
    <scope>NUCLEOTIDE SEQUENCE [LARGE SCALE GENOMIC DNA]</scope>
    <source>
        <strain evidence="4 5">VTT E-062653</strain>
    </source>
</reference>
<dbReference type="InterPro" id="IPR002988">
    <property type="entry name" value="GA_module"/>
</dbReference>
<dbReference type="Pfam" id="PF19258">
    <property type="entry name" value="KxYKxGKxW_sig"/>
    <property type="match status" value="1"/>
</dbReference>
<comment type="caution">
    <text evidence="4">The sequence shown here is derived from an EMBL/GenBank/DDBJ whole genome shotgun (WGS) entry which is preliminary data.</text>
</comment>
<protein>
    <submittedName>
        <fullName evidence="4">Uncharacterized protein</fullName>
    </submittedName>
</protein>